<keyword evidence="4 11" id="KW-0812">Transmembrane</keyword>
<comment type="similarity">
    <text evidence="11">Belongs to the amiloride-sensitive sodium channel (TC 1.A.6) family.</text>
</comment>
<keyword evidence="6" id="KW-0915">Sodium</keyword>
<evidence type="ECO:0000256" key="8">
    <source>
        <dbReference type="ARBA" id="ARBA00023136"/>
    </source>
</evidence>
<name>A0A3M7S9I4_BRAPC</name>
<feature type="transmembrane region" description="Helical" evidence="12">
    <location>
        <begin position="40"/>
        <end position="65"/>
    </location>
</feature>
<dbReference type="Pfam" id="PF00858">
    <property type="entry name" value="ASC"/>
    <property type="match status" value="1"/>
</dbReference>
<organism evidence="13 14">
    <name type="scientific">Brachionus plicatilis</name>
    <name type="common">Marine rotifer</name>
    <name type="synonym">Brachionus muelleri</name>
    <dbReference type="NCBI Taxonomy" id="10195"/>
    <lineage>
        <taxon>Eukaryota</taxon>
        <taxon>Metazoa</taxon>
        <taxon>Spiralia</taxon>
        <taxon>Gnathifera</taxon>
        <taxon>Rotifera</taxon>
        <taxon>Eurotatoria</taxon>
        <taxon>Monogononta</taxon>
        <taxon>Pseudotrocha</taxon>
        <taxon>Ploima</taxon>
        <taxon>Brachionidae</taxon>
        <taxon>Brachionus</taxon>
    </lineage>
</organism>
<keyword evidence="3 11" id="KW-0894">Sodium channel</keyword>
<dbReference type="Gene3D" id="2.60.470.10">
    <property type="entry name" value="Acid-sensing ion channels like domains"/>
    <property type="match status" value="1"/>
</dbReference>
<dbReference type="GO" id="GO:0005886">
    <property type="term" value="C:plasma membrane"/>
    <property type="evidence" value="ECO:0007669"/>
    <property type="project" value="TreeGrafter"/>
</dbReference>
<evidence type="ECO:0000313" key="13">
    <source>
        <dbReference type="EMBL" id="RNA32454.1"/>
    </source>
</evidence>
<keyword evidence="2 11" id="KW-0813">Transport</keyword>
<comment type="subcellular location">
    <subcellularLocation>
        <location evidence="1">Membrane</location>
        <topology evidence="1">Multi-pass membrane protein</topology>
    </subcellularLocation>
</comment>
<dbReference type="PANTHER" id="PTHR11690">
    <property type="entry name" value="AMILORIDE-SENSITIVE SODIUM CHANNEL-RELATED"/>
    <property type="match status" value="1"/>
</dbReference>
<comment type="caution">
    <text evidence="13">The sequence shown here is derived from an EMBL/GenBank/DDBJ whole genome shotgun (WGS) entry which is preliminary data.</text>
</comment>
<dbReference type="PANTHER" id="PTHR11690:SF227">
    <property type="entry name" value="AMILORIDE-SENSITIVE SODIUM CHANNEL"/>
    <property type="match status" value="1"/>
</dbReference>
<dbReference type="EMBL" id="REGN01001795">
    <property type="protein sequence ID" value="RNA32454.1"/>
    <property type="molecule type" value="Genomic_DNA"/>
</dbReference>
<evidence type="ECO:0000256" key="2">
    <source>
        <dbReference type="ARBA" id="ARBA00022448"/>
    </source>
</evidence>
<keyword evidence="5 12" id="KW-1133">Transmembrane helix</keyword>
<dbReference type="Proteomes" id="UP000276133">
    <property type="component" value="Unassembled WGS sequence"/>
</dbReference>
<protein>
    <submittedName>
        <fullName evidence="13">Acid-sensing ion channel 1-like</fullName>
    </submittedName>
</protein>
<keyword evidence="7 11" id="KW-0406">Ion transport</keyword>
<accession>A0A3M7S9I4</accession>
<gene>
    <name evidence="13" type="ORF">BpHYR1_004462</name>
</gene>
<evidence type="ECO:0000256" key="9">
    <source>
        <dbReference type="ARBA" id="ARBA00023201"/>
    </source>
</evidence>
<keyword evidence="14" id="KW-1185">Reference proteome</keyword>
<evidence type="ECO:0000256" key="4">
    <source>
        <dbReference type="ARBA" id="ARBA00022692"/>
    </source>
</evidence>
<dbReference type="PRINTS" id="PR01078">
    <property type="entry name" value="AMINACHANNEL"/>
</dbReference>
<dbReference type="AlphaFoldDB" id="A0A3M7S9I4"/>
<proteinExistence type="inferred from homology"/>
<keyword evidence="8 12" id="KW-0472">Membrane</keyword>
<dbReference type="GO" id="GO:0015280">
    <property type="term" value="F:ligand-gated sodium channel activity"/>
    <property type="evidence" value="ECO:0007669"/>
    <property type="project" value="TreeGrafter"/>
</dbReference>
<evidence type="ECO:0000256" key="3">
    <source>
        <dbReference type="ARBA" id="ARBA00022461"/>
    </source>
</evidence>
<evidence type="ECO:0000313" key="14">
    <source>
        <dbReference type="Proteomes" id="UP000276133"/>
    </source>
</evidence>
<reference evidence="13 14" key="1">
    <citation type="journal article" date="2018" name="Sci. Rep.">
        <title>Genomic signatures of local adaptation to the degree of environmental predictability in rotifers.</title>
        <authorList>
            <person name="Franch-Gras L."/>
            <person name="Hahn C."/>
            <person name="Garcia-Roger E.M."/>
            <person name="Carmona M.J."/>
            <person name="Serra M."/>
            <person name="Gomez A."/>
        </authorList>
    </citation>
    <scope>NUCLEOTIDE SEQUENCE [LARGE SCALE GENOMIC DNA]</scope>
    <source>
        <strain evidence="13">HYR1</strain>
    </source>
</reference>
<evidence type="ECO:0000256" key="1">
    <source>
        <dbReference type="ARBA" id="ARBA00004141"/>
    </source>
</evidence>
<sequence length="495" mass="57583">MTENSLNDTKIFNIFLNWTESITIHGFPNIFRTKLKLVRFMWIIFFLISIGFCFYIISLNIISYLNFDVITKIRVIEKDSLPFPAVTICNTNPFVTDEAFKYVSSFLQNNSIINFTTTNKLDEIFFPENFSKLYLNYNVFRYMASVLSKSNTKEFKQKFSMNFDSFFISCLFSFQPCDQKNWTWYFDSEFGNCYRFNEYQISNEVKKSFQAGKFNGLMLELFVGIPDNQSTLSLSTGAHLFINDNLVKPRIGKGFQVSPGSYSNIIIERIKNMQMPKPYSDCVDNLDTIYSFDSEYYREVFRSNLTYNQIECLNAYIHSKIYERCKCDDMTSNLIIDNGNLCDTFEKQLCSINIRKEITTSNYKETVSKLCPLECESIRYDWKKSEGKYPSASYARDLAKSEKVIRLFENRSNVSLEELRDNILAINIYYETIEQTEITENASYTWDGLIGSIGGTLGLFLGMSLLSFADFIDLAVQIISKQIGKNKTNILFHKK</sequence>
<keyword evidence="10 11" id="KW-0407">Ion channel</keyword>
<evidence type="ECO:0000256" key="11">
    <source>
        <dbReference type="RuleBase" id="RU000679"/>
    </source>
</evidence>
<evidence type="ECO:0000256" key="6">
    <source>
        <dbReference type="ARBA" id="ARBA00023053"/>
    </source>
</evidence>
<dbReference type="Gene3D" id="1.10.287.770">
    <property type="entry name" value="YojJ-like"/>
    <property type="match status" value="1"/>
</dbReference>
<evidence type="ECO:0000256" key="7">
    <source>
        <dbReference type="ARBA" id="ARBA00023065"/>
    </source>
</evidence>
<dbReference type="InterPro" id="IPR001873">
    <property type="entry name" value="ENaC"/>
</dbReference>
<evidence type="ECO:0000256" key="12">
    <source>
        <dbReference type="SAM" id="Phobius"/>
    </source>
</evidence>
<dbReference type="OrthoDB" id="6238402at2759"/>
<keyword evidence="9 11" id="KW-0739">Sodium transport</keyword>
<evidence type="ECO:0000256" key="5">
    <source>
        <dbReference type="ARBA" id="ARBA00022989"/>
    </source>
</evidence>
<evidence type="ECO:0000256" key="10">
    <source>
        <dbReference type="ARBA" id="ARBA00023303"/>
    </source>
</evidence>